<dbReference type="EMBL" id="JTDO01000003">
    <property type="protein sequence ID" value="KLT73495.1"/>
    <property type="molecule type" value="Genomic_DNA"/>
</dbReference>
<keyword evidence="4" id="KW-0285">Flavoprotein</keyword>
<keyword evidence="10" id="KW-1185">Reference proteome</keyword>
<evidence type="ECO:0000256" key="7">
    <source>
        <dbReference type="ARBA" id="ARBA00023033"/>
    </source>
</evidence>
<dbReference type="InterPro" id="IPR036188">
    <property type="entry name" value="FAD/NAD-bd_sf"/>
</dbReference>
<dbReference type="OrthoDB" id="9769565at2"/>
<organism evidence="9 10">
    <name type="scientific">Neisseria arctica</name>
    <dbReference type="NCBI Taxonomy" id="1470200"/>
    <lineage>
        <taxon>Bacteria</taxon>
        <taxon>Pseudomonadati</taxon>
        <taxon>Pseudomonadota</taxon>
        <taxon>Betaproteobacteria</taxon>
        <taxon>Neisseriales</taxon>
        <taxon>Neisseriaceae</taxon>
        <taxon>Neisseria</taxon>
    </lineage>
</organism>
<dbReference type="GO" id="GO:0004497">
    <property type="term" value="F:monooxygenase activity"/>
    <property type="evidence" value="ECO:0007669"/>
    <property type="project" value="UniProtKB-KW"/>
</dbReference>
<dbReference type="Pfam" id="PF01494">
    <property type="entry name" value="FAD_binding_3"/>
    <property type="match status" value="1"/>
</dbReference>
<evidence type="ECO:0000259" key="8">
    <source>
        <dbReference type="Pfam" id="PF01494"/>
    </source>
</evidence>
<evidence type="ECO:0000256" key="6">
    <source>
        <dbReference type="ARBA" id="ARBA00023002"/>
    </source>
</evidence>
<evidence type="ECO:0000256" key="4">
    <source>
        <dbReference type="ARBA" id="ARBA00022630"/>
    </source>
</evidence>
<dbReference type="PANTHER" id="PTHR43876:SF7">
    <property type="entry name" value="UBIQUINONE BIOSYNTHESIS MONOOXYGENASE COQ6, MITOCHONDRIAL"/>
    <property type="match status" value="1"/>
</dbReference>
<dbReference type="InterPro" id="IPR051205">
    <property type="entry name" value="UbiH/COQ6_monooxygenase"/>
</dbReference>
<accession>A0A0J0YTQ6</accession>
<dbReference type="InterPro" id="IPR002938">
    <property type="entry name" value="FAD-bd"/>
</dbReference>
<keyword evidence="6" id="KW-0560">Oxidoreductase</keyword>
<evidence type="ECO:0000256" key="1">
    <source>
        <dbReference type="ARBA" id="ARBA00001974"/>
    </source>
</evidence>
<evidence type="ECO:0000256" key="5">
    <source>
        <dbReference type="ARBA" id="ARBA00022827"/>
    </source>
</evidence>
<keyword evidence="7" id="KW-0503">Monooxygenase</keyword>
<comment type="cofactor">
    <cofactor evidence="1">
        <name>FAD</name>
        <dbReference type="ChEBI" id="CHEBI:57692"/>
    </cofactor>
</comment>
<dbReference type="SUPFAM" id="SSF51905">
    <property type="entry name" value="FAD/NAD(P)-binding domain"/>
    <property type="match status" value="1"/>
</dbReference>
<evidence type="ECO:0000256" key="2">
    <source>
        <dbReference type="ARBA" id="ARBA00004749"/>
    </source>
</evidence>
<evidence type="ECO:0000313" key="9">
    <source>
        <dbReference type="EMBL" id="KLT73495.1"/>
    </source>
</evidence>
<dbReference type="PATRIC" id="fig|1470200.3.peg.1624"/>
<dbReference type="PANTHER" id="PTHR43876">
    <property type="entry name" value="UBIQUINONE BIOSYNTHESIS MONOOXYGENASE COQ6, MITOCHONDRIAL"/>
    <property type="match status" value="1"/>
</dbReference>
<dbReference type="InterPro" id="IPR010971">
    <property type="entry name" value="UbiH/COQ6"/>
</dbReference>
<comment type="caution">
    <text evidence="9">The sequence shown here is derived from an EMBL/GenBank/DDBJ whole genome shotgun (WGS) entry which is preliminary data.</text>
</comment>
<dbReference type="Proteomes" id="UP000036027">
    <property type="component" value="Unassembled WGS sequence"/>
</dbReference>
<name>A0A0J0YTQ6_9NEIS</name>
<proteinExistence type="inferred from homology"/>
<dbReference type="Gene3D" id="3.50.50.60">
    <property type="entry name" value="FAD/NAD(P)-binding domain"/>
    <property type="match status" value="2"/>
</dbReference>
<feature type="domain" description="FAD-binding" evidence="8">
    <location>
        <begin position="8"/>
        <end position="342"/>
    </location>
</feature>
<sequence length="386" mass="42238">MQTIPTHTQIAVIGAGPVGVLAALALQRSGHQVLLVEARPQNAVIRDRRTLALSFNSVRAFEDAGVKLSSAEGTPITDVHISQQGVFGRTLLRAEDMGVAALGRTVDYAVIMQACTDALSAQQLRILWQTPVRQVRTLSRFAELDIEQNGHTHSITADWVILAEGGHLTDNLPGLRRHSYDYRQSALVTTLEFEQGNNGTAYERFADDGPFALLPYHQAYRLVWTRSPADARSLADMPFDDFARVFENAFGNRLGRLKARGDAAVFPLQLKQLNKVYSGRVICIGNAAQTMHPVAAQGLNLGVRDALALAQCFGSNPNLNNNQLAQQYAARRRLDAHAIVGFTHSLVTLFDHPDALLKLGRGGIMSLLDSLPAARKKFTEQLIFGL</sequence>
<gene>
    <name evidence="9" type="ORF">PL75_02715</name>
</gene>
<protein>
    <submittedName>
        <fullName evidence="9">2-polyprenyl-6-methoxyphenol hydroxylase</fullName>
    </submittedName>
</protein>
<dbReference type="Gene3D" id="3.30.9.10">
    <property type="entry name" value="D-Amino Acid Oxidase, subunit A, domain 2"/>
    <property type="match status" value="1"/>
</dbReference>
<keyword evidence="5" id="KW-0274">FAD</keyword>
<comment type="similarity">
    <text evidence="3">Belongs to the UbiH/COQ6 family.</text>
</comment>
<evidence type="ECO:0000256" key="3">
    <source>
        <dbReference type="ARBA" id="ARBA00005349"/>
    </source>
</evidence>
<reference evidence="9 10" key="1">
    <citation type="submission" date="2014-11" db="EMBL/GenBank/DDBJ databases">
        <title>Genome of a novel goose pathogen.</title>
        <authorList>
            <person name="Hansen C.M."/>
            <person name="Hueffer K."/>
            <person name="Choi S.C."/>
        </authorList>
    </citation>
    <scope>NUCLEOTIDE SEQUENCE [LARGE SCALE GENOMIC DNA]</scope>
    <source>
        <strain evidence="9 10">KH1503</strain>
    </source>
</reference>
<dbReference type="GO" id="GO:0071949">
    <property type="term" value="F:FAD binding"/>
    <property type="evidence" value="ECO:0007669"/>
    <property type="project" value="InterPro"/>
</dbReference>
<dbReference type="GO" id="GO:0016705">
    <property type="term" value="F:oxidoreductase activity, acting on paired donors, with incorporation or reduction of molecular oxygen"/>
    <property type="evidence" value="ECO:0007669"/>
    <property type="project" value="InterPro"/>
</dbReference>
<dbReference type="UniPathway" id="UPA00232"/>
<comment type="pathway">
    <text evidence="2">Cofactor biosynthesis; ubiquinone biosynthesis.</text>
</comment>
<evidence type="ECO:0000313" key="10">
    <source>
        <dbReference type="Proteomes" id="UP000036027"/>
    </source>
</evidence>
<dbReference type="NCBIfam" id="TIGR01988">
    <property type="entry name" value="Ubi-OHases"/>
    <property type="match status" value="1"/>
</dbReference>
<dbReference type="PRINTS" id="PR00420">
    <property type="entry name" value="RNGMNOXGNASE"/>
</dbReference>
<dbReference type="AlphaFoldDB" id="A0A0J0YTQ6"/>
<dbReference type="STRING" id="1470200.PL75_02715"/>
<dbReference type="RefSeq" id="WP_047760372.1">
    <property type="nucleotide sequence ID" value="NZ_CP091510.1"/>
</dbReference>
<dbReference type="GO" id="GO:0006744">
    <property type="term" value="P:ubiquinone biosynthetic process"/>
    <property type="evidence" value="ECO:0007669"/>
    <property type="project" value="UniProtKB-UniPathway"/>
</dbReference>